<comment type="caution">
    <text evidence="2">The sequence shown here is derived from an EMBL/GenBank/DDBJ whole genome shotgun (WGS) entry which is preliminary data.</text>
</comment>
<accession>X1RUT6</accession>
<reference evidence="2" key="1">
    <citation type="journal article" date="2014" name="Front. Microbiol.">
        <title>High frequency of phylogenetically diverse reductive dehalogenase-homologous genes in deep subseafloor sedimentary metagenomes.</title>
        <authorList>
            <person name="Kawai M."/>
            <person name="Futagami T."/>
            <person name="Toyoda A."/>
            <person name="Takaki Y."/>
            <person name="Nishi S."/>
            <person name="Hori S."/>
            <person name="Arai W."/>
            <person name="Tsubouchi T."/>
            <person name="Morono Y."/>
            <person name="Uchiyama I."/>
            <person name="Ito T."/>
            <person name="Fujiyama A."/>
            <person name="Inagaki F."/>
            <person name="Takami H."/>
        </authorList>
    </citation>
    <scope>NUCLEOTIDE SEQUENCE</scope>
    <source>
        <strain evidence="2">Expedition CK06-06</strain>
    </source>
</reference>
<organism evidence="2">
    <name type="scientific">marine sediment metagenome</name>
    <dbReference type="NCBI Taxonomy" id="412755"/>
    <lineage>
        <taxon>unclassified sequences</taxon>
        <taxon>metagenomes</taxon>
        <taxon>ecological metagenomes</taxon>
    </lineage>
</organism>
<gene>
    <name evidence="2" type="ORF">S12H4_14832</name>
</gene>
<dbReference type="EMBL" id="BARW01007086">
    <property type="protein sequence ID" value="GAI84497.1"/>
    <property type="molecule type" value="Genomic_DNA"/>
</dbReference>
<dbReference type="Gene3D" id="1.10.8.590">
    <property type="match status" value="1"/>
</dbReference>
<dbReference type="AlphaFoldDB" id="X1RUT6"/>
<proteinExistence type="predicted"/>
<feature type="coiled-coil region" evidence="1">
    <location>
        <begin position="62"/>
        <end position="89"/>
    </location>
</feature>
<sequence length="90" mass="10960">LQNVKQSRYTYDLASKYELEKFYEHLNDSMQKVGFVPRDSYDDFITRFKRLLGRSLAEKRDVRLLHKLLQIYETRINDLEKRSDNKKSKK</sequence>
<evidence type="ECO:0000313" key="2">
    <source>
        <dbReference type="EMBL" id="GAI84497.1"/>
    </source>
</evidence>
<evidence type="ECO:0000256" key="1">
    <source>
        <dbReference type="SAM" id="Coils"/>
    </source>
</evidence>
<protein>
    <submittedName>
        <fullName evidence="2">Uncharacterized protein</fullName>
    </submittedName>
</protein>
<keyword evidence="1" id="KW-0175">Coiled coil</keyword>
<feature type="non-terminal residue" evidence="2">
    <location>
        <position position="1"/>
    </location>
</feature>
<name>X1RUT6_9ZZZZ</name>